<organism evidence="1 2">
    <name type="scientific">Sphaerobolus stellatus (strain SS14)</name>
    <dbReference type="NCBI Taxonomy" id="990650"/>
    <lineage>
        <taxon>Eukaryota</taxon>
        <taxon>Fungi</taxon>
        <taxon>Dikarya</taxon>
        <taxon>Basidiomycota</taxon>
        <taxon>Agaricomycotina</taxon>
        <taxon>Agaricomycetes</taxon>
        <taxon>Phallomycetidae</taxon>
        <taxon>Geastrales</taxon>
        <taxon>Sphaerobolaceae</taxon>
        <taxon>Sphaerobolus</taxon>
    </lineage>
</organism>
<evidence type="ECO:0000313" key="1">
    <source>
        <dbReference type="EMBL" id="KIJ31921.1"/>
    </source>
</evidence>
<sequence length="194" mass="22253">MNPFWYLTNTIKVHSMQERIRAQSLQSTECQFVDWTWHRGFCRFTSAKRAKLQEQDPQASKAFRQACRLSAVVHDLAHSLVPCPARDLGLEISFHFTGRRLAVEVEFGLFLTKQLKQSVRDHCLSMVPNDKPFIILCVSIAGQKVIRSLLLEGPFENPPPPDEEFRHRIVAALQRLGTLKRYGTISAKLNLPRL</sequence>
<dbReference type="Proteomes" id="UP000054279">
    <property type="component" value="Unassembled WGS sequence"/>
</dbReference>
<dbReference type="HOGENOM" id="CLU_118223_0_0_1"/>
<dbReference type="EMBL" id="KN837234">
    <property type="protein sequence ID" value="KIJ31921.1"/>
    <property type="molecule type" value="Genomic_DNA"/>
</dbReference>
<proteinExistence type="predicted"/>
<keyword evidence="2" id="KW-1185">Reference proteome</keyword>
<protein>
    <submittedName>
        <fullName evidence="1">Uncharacterized protein</fullName>
    </submittedName>
</protein>
<accession>A0A0C9V399</accession>
<reference evidence="1 2" key="1">
    <citation type="submission" date="2014-06" db="EMBL/GenBank/DDBJ databases">
        <title>Evolutionary Origins and Diversification of the Mycorrhizal Mutualists.</title>
        <authorList>
            <consortium name="DOE Joint Genome Institute"/>
            <consortium name="Mycorrhizal Genomics Consortium"/>
            <person name="Kohler A."/>
            <person name="Kuo A."/>
            <person name="Nagy L.G."/>
            <person name="Floudas D."/>
            <person name="Copeland A."/>
            <person name="Barry K.W."/>
            <person name="Cichocki N."/>
            <person name="Veneault-Fourrey C."/>
            <person name="LaButti K."/>
            <person name="Lindquist E.A."/>
            <person name="Lipzen A."/>
            <person name="Lundell T."/>
            <person name="Morin E."/>
            <person name="Murat C."/>
            <person name="Riley R."/>
            <person name="Ohm R."/>
            <person name="Sun H."/>
            <person name="Tunlid A."/>
            <person name="Henrissat B."/>
            <person name="Grigoriev I.V."/>
            <person name="Hibbett D.S."/>
            <person name="Martin F."/>
        </authorList>
    </citation>
    <scope>NUCLEOTIDE SEQUENCE [LARGE SCALE GENOMIC DNA]</scope>
    <source>
        <strain evidence="1 2">SS14</strain>
    </source>
</reference>
<gene>
    <name evidence="1" type="ORF">M422DRAFT_266285</name>
</gene>
<name>A0A0C9V399_SPHS4</name>
<evidence type="ECO:0000313" key="2">
    <source>
        <dbReference type="Proteomes" id="UP000054279"/>
    </source>
</evidence>
<dbReference type="AlphaFoldDB" id="A0A0C9V399"/>